<keyword evidence="5 7" id="KW-1133">Transmembrane helix</keyword>
<evidence type="ECO:0000256" key="1">
    <source>
        <dbReference type="ARBA" id="ARBA00004651"/>
    </source>
</evidence>
<evidence type="ECO:0000259" key="8">
    <source>
        <dbReference type="Pfam" id="PF09335"/>
    </source>
</evidence>
<comment type="similarity">
    <text evidence="2 7">Belongs to the DedA family.</text>
</comment>
<dbReference type="Pfam" id="PF09335">
    <property type="entry name" value="VTT_dom"/>
    <property type="match status" value="1"/>
</dbReference>
<organism evidence="9 10">
    <name type="scientific">Nonomuraea purpurea</name>
    <dbReference type="NCBI Taxonomy" id="1849276"/>
    <lineage>
        <taxon>Bacteria</taxon>
        <taxon>Bacillati</taxon>
        <taxon>Actinomycetota</taxon>
        <taxon>Actinomycetes</taxon>
        <taxon>Streptosporangiales</taxon>
        <taxon>Streptosporangiaceae</taxon>
        <taxon>Nonomuraea</taxon>
    </lineage>
</organism>
<dbReference type="InterPro" id="IPR032816">
    <property type="entry name" value="VTT_dom"/>
</dbReference>
<comment type="subcellular location">
    <subcellularLocation>
        <location evidence="1 7">Cell membrane</location>
        <topology evidence="1 7">Multi-pass membrane protein</topology>
    </subcellularLocation>
</comment>
<dbReference type="PANTHER" id="PTHR30353">
    <property type="entry name" value="INNER MEMBRANE PROTEIN DEDA-RELATED"/>
    <property type="match status" value="1"/>
</dbReference>
<dbReference type="EMBL" id="JBHSBI010000022">
    <property type="protein sequence ID" value="MFC4012554.1"/>
    <property type="molecule type" value="Genomic_DNA"/>
</dbReference>
<evidence type="ECO:0000313" key="9">
    <source>
        <dbReference type="EMBL" id="MFC4012554.1"/>
    </source>
</evidence>
<evidence type="ECO:0000256" key="2">
    <source>
        <dbReference type="ARBA" id="ARBA00010792"/>
    </source>
</evidence>
<dbReference type="InterPro" id="IPR032818">
    <property type="entry name" value="DedA-like"/>
</dbReference>
<dbReference type="Proteomes" id="UP001595851">
    <property type="component" value="Unassembled WGS sequence"/>
</dbReference>
<evidence type="ECO:0000256" key="7">
    <source>
        <dbReference type="RuleBase" id="RU367016"/>
    </source>
</evidence>
<feature type="domain" description="VTT" evidence="8">
    <location>
        <begin position="38"/>
        <end position="165"/>
    </location>
</feature>
<keyword evidence="6 7" id="KW-0472">Membrane</keyword>
<dbReference type="RefSeq" id="WP_379532457.1">
    <property type="nucleotide sequence ID" value="NZ_JBHSBI010000022.1"/>
</dbReference>
<evidence type="ECO:0000313" key="10">
    <source>
        <dbReference type="Proteomes" id="UP001595851"/>
    </source>
</evidence>
<sequence length="221" mass="23860">MPSWLDPETIMHTLGPFTLLGLCLIVFAECGLLIGFILPGDPLLFTAGLFTASGRIDVPLWLVCALLSVSAVVGNICGYWIGAKAGPALYNKPDSKLFKRQHLARTQEFFDRHGPRAIILARFIPLARTGITTVAGVARMEPKKYLIYSAIGGVLWAAGVTLLGAFLGRIPFVRDNVETMLIVIALVLAVPPVVKILQARRRKKLAENLVGGSEEVPTGSD</sequence>
<gene>
    <name evidence="9" type="ORF">ACFOY2_35330</name>
</gene>
<feature type="transmembrane region" description="Helical" evidence="7">
    <location>
        <begin position="17"/>
        <end position="38"/>
    </location>
</feature>
<reference evidence="10" key="1">
    <citation type="journal article" date="2019" name="Int. J. Syst. Evol. Microbiol.">
        <title>The Global Catalogue of Microorganisms (GCM) 10K type strain sequencing project: providing services to taxonomists for standard genome sequencing and annotation.</title>
        <authorList>
            <consortium name="The Broad Institute Genomics Platform"/>
            <consortium name="The Broad Institute Genome Sequencing Center for Infectious Disease"/>
            <person name="Wu L."/>
            <person name="Ma J."/>
        </authorList>
    </citation>
    <scope>NUCLEOTIDE SEQUENCE [LARGE SCALE GENOMIC DNA]</scope>
    <source>
        <strain evidence="10">TBRC 1276</strain>
    </source>
</reference>
<evidence type="ECO:0000256" key="5">
    <source>
        <dbReference type="ARBA" id="ARBA00022989"/>
    </source>
</evidence>
<comment type="caution">
    <text evidence="9">The sequence shown here is derived from an EMBL/GenBank/DDBJ whole genome shotgun (WGS) entry which is preliminary data.</text>
</comment>
<keyword evidence="4 7" id="KW-0812">Transmembrane</keyword>
<dbReference type="PANTHER" id="PTHR30353:SF0">
    <property type="entry name" value="TRANSMEMBRANE PROTEIN"/>
    <property type="match status" value="1"/>
</dbReference>
<keyword evidence="3 7" id="KW-1003">Cell membrane</keyword>
<evidence type="ECO:0000256" key="6">
    <source>
        <dbReference type="ARBA" id="ARBA00023136"/>
    </source>
</evidence>
<feature type="transmembrane region" description="Helical" evidence="7">
    <location>
        <begin position="58"/>
        <end position="82"/>
    </location>
</feature>
<protein>
    <submittedName>
        <fullName evidence="9">DedA family protein</fullName>
    </submittedName>
</protein>
<keyword evidence="10" id="KW-1185">Reference proteome</keyword>
<feature type="transmembrane region" description="Helical" evidence="7">
    <location>
        <begin position="179"/>
        <end position="197"/>
    </location>
</feature>
<evidence type="ECO:0000256" key="4">
    <source>
        <dbReference type="ARBA" id="ARBA00022692"/>
    </source>
</evidence>
<proteinExistence type="inferred from homology"/>
<name>A0ABV8GK60_9ACTN</name>
<evidence type="ECO:0000256" key="3">
    <source>
        <dbReference type="ARBA" id="ARBA00022475"/>
    </source>
</evidence>
<feature type="transmembrane region" description="Helical" evidence="7">
    <location>
        <begin position="145"/>
        <end position="167"/>
    </location>
</feature>
<accession>A0ABV8GK60</accession>